<feature type="transmembrane region" description="Helical" evidence="1">
    <location>
        <begin position="44"/>
        <end position="65"/>
    </location>
</feature>
<feature type="transmembrane region" description="Helical" evidence="1">
    <location>
        <begin position="174"/>
        <end position="194"/>
    </location>
</feature>
<feature type="transmembrane region" description="Helical" evidence="1">
    <location>
        <begin position="206"/>
        <end position="229"/>
    </location>
</feature>
<feature type="transmembrane region" description="Helical" evidence="1">
    <location>
        <begin position="86"/>
        <end position="108"/>
    </location>
</feature>
<feature type="transmembrane region" description="Helical" evidence="1">
    <location>
        <begin position="320"/>
        <end position="339"/>
    </location>
</feature>
<proteinExistence type="predicted"/>
<feature type="transmembrane region" description="Helical" evidence="1">
    <location>
        <begin position="250"/>
        <end position="271"/>
    </location>
</feature>
<evidence type="ECO:0000313" key="2">
    <source>
        <dbReference type="EMBL" id="EHO39953.1"/>
    </source>
</evidence>
<dbReference type="HOGENOM" id="CLU_042661_1_0_0"/>
<organism evidence="2 3">
    <name type="scientific">Caldithrix abyssi DSM 13497</name>
    <dbReference type="NCBI Taxonomy" id="880073"/>
    <lineage>
        <taxon>Bacteria</taxon>
        <taxon>Pseudomonadati</taxon>
        <taxon>Calditrichota</taxon>
        <taxon>Calditrichia</taxon>
        <taxon>Calditrichales</taxon>
        <taxon>Calditrichaceae</taxon>
        <taxon>Caldithrix</taxon>
    </lineage>
</organism>
<sequence length="395" mass="45660">MMHMDNQTFSLKDKGVFNRQMLIVGAVAFGISLIGLFVDSRQFFFSYLVAWVFWVSVGLGAMFFVMLSHLTGTVWGIVLRRISEAVMMSVPLLALGFIPILLGMHHLYEWTHPEVVAAHHVLQAKTAYLNIPFFAIRSTVYFLVWYLVARKLYKTSLEQDKLGGVEQIQKMRKVSALGMVLFALTITFAAFDWLMSLQPEWYSTIYGLYIFSGGFVAALAFIILAIAALHRKKVLTEQITVEHYHDLAKLLMSFTIFWGYMAFSQYFLIWYANIPEETVFYLKRWEGSWKVFGLFLVFGNFLVPFLGLMSRAAKRNVRFLQFIALWTLFGHWVDLYWNAVPVLHPQGIRLSWMDLTLFVGFAAFFLMLYWMRLRSNPVLPVGDPNLQKSITFVNS</sequence>
<gene>
    <name evidence="2" type="ORF">Calab_0307</name>
</gene>
<name>H1XPN2_CALAY</name>
<reference evidence="2 3" key="1">
    <citation type="submission" date="2011-09" db="EMBL/GenBank/DDBJ databases">
        <title>The permanent draft genome of Caldithrix abyssi DSM 13497.</title>
        <authorList>
            <consortium name="US DOE Joint Genome Institute (JGI-PGF)"/>
            <person name="Lucas S."/>
            <person name="Han J."/>
            <person name="Lapidus A."/>
            <person name="Bruce D."/>
            <person name="Goodwin L."/>
            <person name="Pitluck S."/>
            <person name="Peters L."/>
            <person name="Kyrpides N."/>
            <person name="Mavromatis K."/>
            <person name="Ivanova N."/>
            <person name="Mikhailova N."/>
            <person name="Chertkov O."/>
            <person name="Detter J.C."/>
            <person name="Tapia R."/>
            <person name="Han C."/>
            <person name="Land M."/>
            <person name="Hauser L."/>
            <person name="Markowitz V."/>
            <person name="Cheng J.-F."/>
            <person name="Hugenholtz P."/>
            <person name="Woyke T."/>
            <person name="Wu D."/>
            <person name="Spring S."/>
            <person name="Brambilla E."/>
            <person name="Klenk H.-P."/>
            <person name="Eisen J.A."/>
        </authorList>
    </citation>
    <scope>NUCLEOTIDE SEQUENCE [LARGE SCALE GENOMIC DNA]</scope>
    <source>
        <strain evidence="2 3">DSM 13497</strain>
    </source>
</reference>
<dbReference type="InParanoid" id="H1XPN2"/>
<dbReference type="PaxDb" id="880073-Calab_0307"/>
<feature type="transmembrane region" description="Helical" evidence="1">
    <location>
        <begin position="291"/>
        <end position="308"/>
    </location>
</feature>
<dbReference type="AlphaFoldDB" id="H1XPN2"/>
<accession>H1XPN2</accession>
<keyword evidence="1" id="KW-0472">Membrane</keyword>
<keyword evidence="3" id="KW-1185">Reference proteome</keyword>
<dbReference type="EMBL" id="CM001402">
    <property type="protein sequence ID" value="EHO39953.1"/>
    <property type="molecule type" value="Genomic_DNA"/>
</dbReference>
<feature type="transmembrane region" description="Helical" evidence="1">
    <location>
        <begin position="351"/>
        <end position="370"/>
    </location>
</feature>
<keyword evidence="1" id="KW-1133">Transmembrane helix</keyword>
<dbReference type="Proteomes" id="UP000004671">
    <property type="component" value="Chromosome"/>
</dbReference>
<evidence type="ECO:0000256" key="1">
    <source>
        <dbReference type="SAM" id="Phobius"/>
    </source>
</evidence>
<evidence type="ECO:0000313" key="3">
    <source>
        <dbReference type="Proteomes" id="UP000004671"/>
    </source>
</evidence>
<dbReference type="PANTHER" id="PTHR43044">
    <property type="match status" value="1"/>
</dbReference>
<evidence type="ECO:0008006" key="4">
    <source>
        <dbReference type="Google" id="ProtNLM"/>
    </source>
</evidence>
<dbReference type="RefSeq" id="WP_006926852.1">
    <property type="nucleotide sequence ID" value="NZ_CP018099.1"/>
</dbReference>
<feature type="transmembrane region" description="Helical" evidence="1">
    <location>
        <begin position="21"/>
        <end position="38"/>
    </location>
</feature>
<keyword evidence="1" id="KW-0812">Transmembrane</keyword>
<dbReference type="STRING" id="880073.Cabys_3109"/>
<dbReference type="PANTHER" id="PTHR43044:SF1">
    <property type="entry name" value="QUINOL:CYTOCHROME C OXIDOREDUCTASE QUINONE-BINDING SUBUNIT 2"/>
    <property type="match status" value="1"/>
</dbReference>
<protein>
    <recommendedName>
        <fullName evidence="4">Quinol:cytochrome c oxidoreductase quinone-binding subunit 2</fullName>
    </recommendedName>
</protein>
<dbReference type="eggNOG" id="COG4531">
    <property type="taxonomic scope" value="Bacteria"/>
</dbReference>
<feature type="transmembrane region" description="Helical" evidence="1">
    <location>
        <begin position="128"/>
        <end position="148"/>
    </location>
</feature>